<organism evidence="1 2">
    <name type="scientific">Tegillarca granosa</name>
    <name type="common">Malaysian cockle</name>
    <name type="synonym">Anadara granosa</name>
    <dbReference type="NCBI Taxonomy" id="220873"/>
    <lineage>
        <taxon>Eukaryota</taxon>
        <taxon>Metazoa</taxon>
        <taxon>Spiralia</taxon>
        <taxon>Lophotrochozoa</taxon>
        <taxon>Mollusca</taxon>
        <taxon>Bivalvia</taxon>
        <taxon>Autobranchia</taxon>
        <taxon>Pteriomorphia</taxon>
        <taxon>Arcoida</taxon>
        <taxon>Arcoidea</taxon>
        <taxon>Arcidae</taxon>
        <taxon>Tegillarca</taxon>
    </lineage>
</organism>
<gene>
    <name evidence="1" type="ORF">KUTeg_012723</name>
</gene>
<comment type="caution">
    <text evidence="1">The sequence shown here is derived from an EMBL/GenBank/DDBJ whole genome shotgun (WGS) entry which is preliminary data.</text>
</comment>
<proteinExistence type="predicted"/>
<evidence type="ECO:0000313" key="1">
    <source>
        <dbReference type="EMBL" id="KAJ8310858.1"/>
    </source>
</evidence>
<protein>
    <submittedName>
        <fullName evidence="1">Uncharacterized protein</fullName>
    </submittedName>
</protein>
<dbReference type="Proteomes" id="UP001217089">
    <property type="component" value="Unassembled WGS sequence"/>
</dbReference>
<reference evidence="1 2" key="1">
    <citation type="submission" date="2022-12" db="EMBL/GenBank/DDBJ databases">
        <title>Chromosome-level genome of Tegillarca granosa.</title>
        <authorList>
            <person name="Kim J."/>
        </authorList>
    </citation>
    <scope>NUCLEOTIDE SEQUENCE [LARGE SCALE GENOMIC DNA]</scope>
    <source>
        <strain evidence="1">Teg-2019</strain>
        <tissue evidence="1">Adductor muscle</tissue>
    </source>
</reference>
<sequence>MQLLVLMTKMLVYQLFSRYRDRFTKLGVPAVLWGAAHEEDGFALYSNLYVKNHQQPSCIATGHRIGPE</sequence>
<keyword evidence="2" id="KW-1185">Reference proteome</keyword>
<accession>A0ABQ9F5K1</accession>
<dbReference type="EMBL" id="JARBDR010000640">
    <property type="protein sequence ID" value="KAJ8310858.1"/>
    <property type="molecule type" value="Genomic_DNA"/>
</dbReference>
<evidence type="ECO:0000313" key="2">
    <source>
        <dbReference type="Proteomes" id="UP001217089"/>
    </source>
</evidence>
<name>A0ABQ9F5K1_TEGGR</name>